<sequence length="176" mass="18753">MLIGKLAWGAVVGVVGAVLMSACTYPGPNPAEFGYKRAADGDIVIAYPLCPGHAVAGAAIYVRADDDGGDFDFKTLWQADRPVAKSVEAGVFTVGAPESFQTEKRRLQGDLPNGFYVEVTETFQGSTADGRDGWIDLKRLASADLKVDEFMTNKGKVMTRAEISDQLGCRSANSTP</sequence>
<evidence type="ECO:0008006" key="4">
    <source>
        <dbReference type="Google" id="ProtNLM"/>
    </source>
</evidence>
<keyword evidence="1" id="KW-0472">Membrane</keyword>
<protein>
    <recommendedName>
        <fullName evidence="4">Lipoprotein</fullName>
    </recommendedName>
</protein>
<dbReference type="Proteomes" id="UP001257948">
    <property type="component" value="Unassembled WGS sequence"/>
</dbReference>
<gene>
    <name evidence="2" type="ORF">RQC66_40410</name>
</gene>
<feature type="transmembrane region" description="Helical" evidence="1">
    <location>
        <begin position="6"/>
        <end position="27"/>
    </location>
</feature>
<evidence type="ECO:0000313" key="3">
    <source>
        <dbReference type="Proteomes" id="UP001257948"/>
    </source>
</evidence>
<evidence type="ECO:0000313" key="2">
    <source>
        <dbReference type="EMBL" id="MDT7847000.1"/>
    </source>
</evidence>
<organism evidence="2 3">
    <name type="scientific">Streptomyces justiciae</name>
    <dbReference type="NCBI Taxonomy" id="2780140"/>
    <lineage>
        <taxon>Bacteria</taxon>
        <taxon>Bacillati</taxon>
        <taxon>Actinomycetota</taxon>
        <taxon>Actinomycetes</taxon>
        <taxon>Kitasatosporales</taxon>
        <taxon>Streptomycetaceae</taxon>
        <taxon>Streptomyces</taxon>
    </lineage>
</organism>
<evidence type="ECO:0000256" key="1">
    <source>
        <dbReference type="SAM" id="Phobius"/>
    </source>
</evidence>
<comment type="caution">
    <text evidence="2">The sequence shown here is derived from an EMBL/GenBank/DDBJ whole genome shotgun (WGS) entry which is preliminary data.</text>
</comment>
<accession>A0ABU3M6D5</accession>
<keyword evidence="3" id="KW-1185">Reference proteome</keyword>
<keyword evidence="1" id="KW-0812">Transmembrane</keyword>
<keyword evidence="1" id="KW-1133">Transmembrane helix</keyword>
<proteinExistence type="predicted"/>
<name>A0ABU3M6D5_9ACTN</name>
<reference evidence="3" key="1">
    <citation type="submission" date="2023-07" db="EMBL/GenBank/DDBJ databases">
        <title>Draft genome sequence of the endophytic actinobacterium Streptomyces justiciae WPN32, a potential antibiotic producer.</title>
        <authorList>
            <person name="Yasawong M."/>
            <person name="Pana W."/>
            <person name="Ganta P."/>
            <person name="Santapan N."/>
            <person name="Songngamsuk T."/>
            <person name="Phatcharaharikarn M."/>
            <person name="Kerdtoob S."/>
            <person name="Nantapong N."/>
        </authorList>
    </citation>
    <scope>NUCLEOTIDE SEQUENCE [LARGE SCALE GENOMIC DNA]</scope>
    <source>
        <strain evidence="3">WPN32</strain>
    </source>
</reference>
<dbReference type="PROSITE" id="PS51257">
    <property type="entry name" value="PROKAR_LIPOPROTEIN"/>
    <property type="match status" value="1"/>
</dbReference>
<dbReference type="EMBL" id="JAVTLL010000042">
    <property type="protein sequence ID" value="MDT7847000.1"/>
    <property type="molecule type" value="Genomic_DNA"/>
</dbReference>
<dbReference type="RefSeq" id="WP_314207215.1">
    <property type="nucleotide sequence ID" value="NZ_JAVTLL010000042.1"/>
</dbReference>